<keyword evidence="3" id="KW-1185">Reference proteome</keyword>
<protein>
    <submittedName>
        <fullName evidence="2">NIPSNAP protein</fullName>
    </submittedName>
</protein>
<gene>
    <name evidence="2" type="ORF">GA0061094_2577</name>
</gene>
<dbReference type="OrthoDB" id="9816289at2"/>
<name>A0A0V8HJS4_9BACI</name>
<evidence type="ECO:0000313" key="2">
    <source>
        <dbReference type="EMBL" id="SCC11274.1"/>
    </source>
</evidence>
<dbReference type="InterPro" id="IPR012577">
    <property type="entry name" value="NIPSNAP"/>
</dbReference>
<feature type="domain" description="NIPSNAP" evidence="1">
    <location>
        <begin position="6"/>
        <end position="75"/>
    </location>
</feature>
<evidence type="ECO:0000259" key="1">
    <source>
        <dbReference type="Pfam" id="PF07978"/>
    </source>
</evidence>
<reference evidence="3" key="1">
    <citation type="submission" date="2016-08" db="EMBL/GenBank/DDBJ databases">
        <authorList>
            <person name="Varghese N."/>
            <person name="Submissions Spin"/>
        </authorList>
    </citation>
    <scope>NUCLEOTIDE SEQUENCE [LARGE SCALE GENOMIC DNA]</scope>
    <source>
        <strain evidence="3">SGD-1123</strain>
    </source>
</reference>
<dbReference type="Gene3D" id="3.30.70.100">
    <property type="match status" value="1"/>
</dbReference>
<dbReference type="SUPFAM" id="SSF54909">
    <property type="entry name" value="Dimeric alpha+beta barrel"/>
    <property type="match status" value="1"/>
</dbReference>
<proteinExistence type="predicted"/>
<dbReference type="RefSeq" id="WP_058298668.1">
    <property type="nucleotide sequence ID" value="NZ_FMAU01000002.1"/>
</dbReference>
<accession>A0A0V8HJS4</accession>
<dbReference type="EMBL" id="FMAU01000002">
    <property type="protein sequence ID" value="SCC11274.1"/>
    <property type="molecule type" value="Genomic_DNA"/>
</dbReference>
<dbReference type="InterPro" id="IPR011008">
    <property type="entry name" value="Dimeric_a/b-barrel"/>
</dbReference>
<sequence>MIYRRKVYKLASGMVNEFNQHFNDTLLPVQLKHGARLIGRWKTSSDEEAVEIFAIWEYDSYEEYEIIEGKVRSDEPHIKRVQEWFAQMGGREKLKGSFFKIDQDFLESTLTNESTIILK</sequence>
<organism evidence="2 3">
    <name type="scientific">[Bacillus] enclensis</name>
    <dbReference type="NCBI Taxonomy" id="1402860"/>
    <lineage>
        <taxon>Bacteria</taxon>
        <taxon>Bacillati</taxon>
        <taxon>Bacillota</taxon>
        <taxon>Bacilli</taxon>
        <taxon>Bacillales</taxon>
        <taxon>Bacillaceae</taxon>
        <taxon>Rossellomorea</taxon>
    </lineage>
</organism>
<evidence type="ECO:0000313" key="3">
    <source>
        <dbReference type="Proteomes" id="UP000181997"/>
    </source>
</evidence>
<dbReference type="Proteomes" id="UP000181997">
    <property type="component" value="Unassembled WGS sequence"/>
</dbReference>
<dbReference type="AlphaFoldDB" id="A0A0V8HJS4"/>
<dbReference type="Pfam" id="PF07978">
    <property type="entry name" value="NIPSNAP"/>
    <property type="match status" value="1"/>
</dbReference>